<dbReference type="GO" id="GO:0042575">
    <property type="term" value="C:DNA polymerase complex"/>
    <property type="evidence" value="ECO:0007669"/>
    <property type="project" value="UniProtKB-ARBA"/>
</dbReference>
<dbReference type="InterPro" id="IPR012337">
    <property type="entry name" value="RNaseH-like_sf"/>
</dbReference>
<dbReference type="GO" id="GO:0003676">
    <property type="term" value="F:nucleic acid binding"/>
    <property type="evidence" value="ECO:0007669"/>
    <property type="project" value="InterPro"/>
</dbReference>
<sequence length="162" mass="18424">MLIASNNDEEHASNLRQVFERLKEAGLIFNTEKCRYALPESGTVASAVHNGWISRFGKPSAVITDQGSQFESNLITELAHLLGIKRKRTMAYNPVCNGFVERWHAINCHANMPNTQWTQVLLMVLPGLCSIYREEFKGTPAECVYGGKNLTSWRLFLYIRKF</sequence>
<feature type="domain" description="Integrase catalytic" evidence="1">
    <location>
        <begin position="57"/>
        <end position="102"/>
    </location>
</feature>
<dbReference type="Gene3D" id="3.30.420.10">
    <property type="entry name" value="Ribonuclease H-like superfamily/Ribonuclease H"/>
    <property type="match status" value="1"/>
</dbReference>
<dbReference type="PROSITE" id="PS50994">
    <property type="entry name" value="INTEGRASE"/>
    <property type="match status" value="1"/>
</dbReference>
<dbReference type="GO" id="GO:0015074">
    <property type="term" value="P:DNA integration"/>
    <property type="evidence" value="ECO:0007669"/>
    <property type="project" value="InterPro"/>
</dbReference>
<dbReference type="PANTHER" id="PTHR38681:SF1">
    <property type="entry name" value="RETROVIRUS-RELATED POL POLYPROTEIN FROM TRANSPOSON 412-LIKE PROTEIN"/>
    <property type="match status" value="1"/>
</dbReference>
<reference evidence="2" key="1">
    <citation type="submission" date="2020-08" db="EMBL/GenBank/DDBJ databases">
        <title>Multicomponent nature underlies the extraordinary mechanical properties of spider dragline silk.</title>
        <authorList>
            <person name="Kono N."/>
            <person name="Nakamura H."/>
            <person name="Mori M."/>
            <person name="Yoshida Y."/>
            <person name="Ohtoshi R."/>
            <person name="Malay A.D."/>
            <person name="Moran D.A.P."/>
            <person name="Tomita M."/>
            <person name="Numata K."/>
            <person name="Arakawa K."/>
        </authorList>
    </citation>
    <scope>NUCLEOTIDE SEQUENCE</scope>
</reference>
<gene>
    <name evidence="2" type="ORF">NPIL_450981</name>
</gene>
<keyword evidence="3" id="KW-1185">Reference proteome</keyword>
<dbReference type="GO" id="GO:0071897">
    <property type="term" value="P:DNA biosynthetic process"/>
    <property type="evidence" value="ECO:0007669"/>
    <property type="project" value="UniProtKB-ARBA"/>
</dbReference>
<organism evidence="2 3">
    <name type="scientific">Nephila pilipes</name>
    <name type="common">Giant wood spider</name>
    <name type="synonym">Nephila maculata</name>
    <dbReference type="NCBI Taxonomy" id="299642"/>
    <lineage>
        <taxon>Eukaryota</taxon>
        <taxon>Metazoa</taxon>
        <taxon>Ecdysozoa</taxon>
        <taxon>Arthropoda</taxon>
        <taxon>Chelicerata</taxon>
        <taxon>Arachnida</taxon>
        <taxon>Araneae</taxon>
        <taxon>Araneomorphae</taxon>
        <taxon>Entelegynae</taxon>
        <taxon>Araneoidea</taxon>
        <taxon>Nephilidae</taxon>
        <taxon>Nephila</taxon>
    </lineage>
</organism>
<dbReference type="InterPro" id="IPR043128">
    <property type="entry name" value="Rev_trsase/Diguanyl_cyclase"/>
</dbReference>
<dbReference type="EMBL" id="BMAW01057424">
    <property type="protein sequence ID" value="GFT10969.1"/>
    <property type="molecule type" value="Genomic_DNA"/>
</dbReference>
<dbReference type="InterPro" id="IPR036397">
    <property type="entry name" value="RNaseH_sf"/>
</dbReference>
<dbReference type="OrthoDB" id="413122at2759"/>
<evidence type="ECO:0000313" key="2">
    <source>
        <dbReference type="EMBL" id="GFT10969.1"/>
    </source>
</evidence>
<evidence type="ECO:0000313" key="3">
    <source>
        <dbReference type="Proteomes" id="UP000887013"/>
    </source>
</evidence>
<dbReference type="Proteomes" id="UP000887013">
    <property type="component" value="Unassembled WGS sequence"/>
</dbReference>
<dbReference type="SUPFAM" id="SSF56672">
    <property type="entry name" value="DNA/RNA polymerases"/>
    <property type="match status" value="1"/>
</dbReference>
<dbReference type="InterPro" id="IPR043502">
    <property type="entry name" value="DNA/RNA_pol_sf"/>
</dbReference>
<accession>A0A8X6TG17</accession>
<evidence type="ECO:0000259" key="1">
    <source>
        <dbReference type="PROSITE" id="PS50994"/>
    </source>
</evidence>
<proteinExistence type="predicted"/>
<dbReference type="InterPro" id="IPR001584">
    <property type="entry name" value="Integrase_cat-core"/>
</dbReference>
<dbReference type="PANTHER" id="PTHR38681">
    <property type="entry name" value="RETROVIRUS-RELATED POL POLYPROTEIN FROM TRANSPOSON 412-LIKE PROTEIN-RELATED"/>
    <property type="match status" value="1"/>
</dbReference>
<dbReference type="SUPFAM" id="SSF53098">
    <property type="entry name" value="Ribonuclease H-like"/>
    <property type="match status" value="1"/>
</dbReference>
<name>A0A8X6TG17_NEPPI</name>
<dbReference type="Gene3D" id="3.30.70.270">
    <property type="match status" value="1"/>
</dbReference>
<protein>
    <submittedName>
        <fullName evidence="2">Putative retrotransposable element</fullName>
    </submittedName>
</protein>
<comment type="caution">
    <text evidence="2">The sequence shown here is derived from an EMBL/GenBank/DDBJ whole genome shotgun (WGS) entry which is preliminary data.</text>
</comment>
<dbReference type="AlphaFoldDB" id="A0A8X6TG17"/>